<dbReference type="RefSeq" id="WP_078115100.1">
    <property type="nucleotide sequence ID" value="NZ_MWMH01000002.1"/>
</dbReference>
<keyword evidence="5" id="KW-0597">Phosphoprotein</keyword>
<evidence type="ECO:0000313" key="15">
    <source>
        <dbReference type="EMBL" id="OOP74297.1"/>
    </source>
</evidence>
<dbReference type="AlphaFoldDB" id="A0A1S9N9R6"/>
<dbReference type="SMART" id="SM00387">
    <property type="entry name" value="HATPase_c"/>
    <property type="match status" value="1"/>
</dbReference>
<dbReference type="GO" id="GO:0000155">
    <property type="term" value="F:phosphorelay sensor kinase activity"/>
    <property type="evidence" value="ECO:0007669"/>
    <property type="project" value="InterPro"/>
</dbReference>
<dbReference type="PROSITE" id="PS50885">
    <property type="entry name" value="HAMP"/>
    <property type="match status" value="1"/>
</dbReference>
<dbReference type="Pfam" id="PF00512">
    <property type="entry name" value="HisKA"/>
    <property type="match status" value="1"/>
</dbReference>
<dbReference type="GO" id="GO:0004721">
    <property type="term" value="F:phosphoprotein phosphatase activity"/>
    <property type="evidence" value="ECO:0007669"/>
    <property type="project" value="TreeGrafter"/>
</dbReference>
<dbReference type="GO" id="GO:0016036">
    <property type="term" value="P:cellular response to phosphate starvation"/>
    <property type="evidence" value="ECO:0007669"/>
    <property type="project" value="TreeGrafter"/>
</dbReference>
<evidence type="ECO:0000256" key="1">
    <source>
        <dbReference type="ARBA" id="ARBA00000085"/>
    </source>
</evidence>
<dbReference type="Gene3D" id="1.10.8.500">
    <property type="entry name" value="HAMP domain in histidine kinase"/>
    <property type="match status" value="1"/>
</dbReference>
<evidence type="ECO:0000256" key="4">
    <source>
        <dbReference type="ARBA" id="ARBA00022475"/>
    </source>
</evidence>
<evidence type="ECO:0000256" key="10">
    <source>
        <dbReference type="ARBA" id="ARBA00023012"/>
    </source>
</evidence>
<dbReference type="CDD" id="cd00082">
    <property type="entry name" value="HisKA"/>
    <property type="match status" value="1"/>
</dbReference>
<comment type="subcellular location">
    <subcellularLocation>
        <location evidence="2">Cell membrane</location>
        <topology evidence="2">Multi-pass membrane protein</topology>
    </subcellularLocation>
</comment>
<dbReference type="CDD" id="cd06225">
    <property type="entry name" value="HAMP"/>
    <property type="match status" value="1"/>
</dbReference>
<keyword evidence="8 15" id="KW-0418">Kinase</keyword>
<keyword evidence="6" id="KW-0808">Transferase</keyword>
<keyword evidence="11 12" id="KW-0472">Membrane</keyword>
<dbReference type="PANTHER" id="PTHR45453:SF1">
    <property type="entry name" value="PHOSPHATE REGULON SENSOR PROTEIN PHOR"/>
    <property type="match status" value="1"/>
</dbReference>
<dbReference type="SUPFAM" id="SSF158472">
    <property type="entry name" value="HAMP domain-like"/>
    <property type="match status" value="1"/>
</dbReference>
<evidence type="ECO:0000256" key="5">
    <source>
        <dbReference type="ARBA" id="ARBA00022553"/>
    </source>
</evidence>
<dbReference type="SUPFAM" id="SSF47384">
    <property type="entry name" value="Homodimeric domain of signal transducing histidine kinase"/>
    <property type="match status" value="1"/>
</dbReference>
<organism evidence="15 16">
    <name type="scientific">Clostridium beijerinckii</name>
    <name type="common">Clostridium MP</name>
    <dbReference type="NCBI Taxonomy" id="1520"/>
    <lineage>
        <taxon>Bacteria</taxon>
        <taxon>Bacillati</taxon>
        <taxon>Bacillota</taxon>
        <taxon>Clostridia</taxon>
        <taxon>Eubacteriales</taxon>
        <taxon>Clostridiaceae</taxon>
        <taxon>Clostridium</taxon>
    </lineage>
</organism>
<proteinExistence type="predicted"/>
<dbReference type="InterPro" id="IPR003594">
    <property type="entry name" value="HATPase_dom"/>
</dbReference>
<dbReference type="PROSITE" id="PS50109">
    <property type="entry name" value="HIS_KIN"/>
    <property type="match status" value="1"/>
</dbReference>
<evidence type="ECO:0000259" key="13">
    <source>
        <dbReference type="PROSITE" id="PS50109"/>
    </source>
</evidence>
<dbReference type="InterPro" id="IPR029151">
    <property type="entry name" value="Sensor-like_sf"/>
</dbReference>
<feature type="transmembrane region" description="Helical" evidence="12">
    <location>
        <begin position="177"/>
        <end position="199"/>
    </location>
</feature>
<dbReference type="InterPro" id="IPR003661">
    <property type="entry name" value="HisK_dim/P_dom"/>
</dbReference>
<dbReference type="InterPro" id="IPR050351">
    <property type="entry name" value="BphY/WalK/GraS-like"/>
</dbReference>
<dbReference type="InterPro" id="IPR036097">
    <property type="entry name" value="HisK_dim/P_sf"/>
</dbReference>
<dbReference type="PRINTS" id="PR00344">
    <property type="entry name" value="BCTRLSENSOR"/>
</dbReference>
<dbReference type="InterPro" id="IPR004358">
    <property type="entry name" value="Sig_transdc_His_kin-like_C"/>
</dbReference>
<dbReference type="InterPro" id="IPR057640">
    <property type="entry name" value="Cache_WalK"/>
</dbReference>
<dbReference type="Pfam" id="PF23846">
    <property type="entry name" value="Cache_WalK"/>
    <property type="match status" value="1"/>
</dbReference>
<evidence type="ECO:0000256" key="2">
    <source>
        <dbReference type="ARBA" id="ARBA00004651"/>
    </source>
</evidence>
<feature type="transmembrane region" description="Helical" evidence="12">
    <location>
        <begin position="12"/>
        <end position="35"/>
    </location>
</feature>
<gene>
    <name evidence="15" type="ORF">CBEIBR21_07335</name>
</gene>
<accession>A0A1S9N9R6</accession>
<evidence type="ECO:0000256" key="11">
    <source>
        <dbReference type="ARBA" id="ARBA00023136"/>
    </source>
</evidence>
<keyword evidence="7 12" id="KW-0812">Transmembrane</keyword>
<dbReference type="InterPro" id="IPR036890">
    <property type="entry name" value="HATPase_C_sf"/>
</dbReference>
<evidence type="ECO:0000256" key="3">
    <source>
        <dbReference type="ARBA" id="ARBA00012438"/>
    </source>
</evidence>
<reference evidence="15 16" key="1">
    <citation type="submission" date="2017-02" db="EMBL/GenBank/DDBJ databases">
        <title>Genome sequence of Clostridium beijerinckii Br21.</title>
        <authorList>
            <person name="Fonseca B.C."/>
            <person name="Guazzaroni M.E."/>
            <person name="Riano-Pachon D.M."/>
            <person name="Reginatto V."/>
        </authorList>
    </citation>
    <scope>NUCLEOTIDE SEQUENCE [LARGE SCALE GENOMIC DNA]</scope>
    <source>
        <strain evidence="15 16">Br21</strain>
    </source>
</reference>
<keyword evidence="4" id="KW-1003">Cell membrane</keyword>
<dbReference type="EMBL" id="MWMH01000002">
    <property type="protein sequence ID" value="OOP74297.1"/>
    <property type="molecule type" value="Genomic_DNA"/>
</dbReference>
<evidence type="ECO:0000313" key="16">
    <source>
        <dbReference type="Proteomes" id="UP000190959"/>
    </source>
</evidence>
<dbReference type="Pfam" id="PF00672">
    <property type="entry name" value="HAMP"/>
    <property type="match status" value="1"/>
</dbReference>
<feature type="domain" description="Histidine kinase" evidence="13">
    <location>
        <begin position="378"/>
        <end position="595"/>
    </location>
</feature>
<evidence type="ECO:0000259" key="14">
    <source>
        <dbReference type="PROSITE" id="PS50885"/>
    </source>
</evidence>
<dbReference type="FunFam" id="1.10.287.130:FF:000001">
    <property type="entry name" value="Two-component sensor histidine kinase"/>
    <property type="match status" value="1"/>
</dbReference>
<evidence type="ECO:0000256" key="6">
    <source>
        <dbReference type="ARBA" id="ARBA00022679"/>
    </source>
</evidence>
<keyword evidence="9 12" id="KW-1133">Transmembrane helix</keyword>
<dbReference type="Pfam" id="PF02518">
    <property type="entry name" value="HATPase_c"/>
    <property type="match status" value="1"/>
</dbReference>
<evidence type="ECO:0000256" key="7">
    <source>
        <dbReference type="ARBA" id="ARBA00022692"/>
    </source>
</evidence>
<evidence type="ECO:0000256" key="9">
    <source>
        <dbReference type="ARBA" id="ARBA00022989"/>
    </source>
</evidence>
<comment type="caution">
    <text evidence="15">The sequence shown here is derived from an EMBL/GenBank/DDBJ whole genome shotgun (WGS) entry which is preliminary data.</text>
</comment>
<dbReference type="PANTHER" id="PTHR45453">
    <property type="entry name" value="PHOSPHATE REGULON SENSOR PROTEIN PHOR"/>
    <property type="match status" value="1"/>
</dbReference>
<dbReference type="SMART" id="SM00388">
    <property type="entry name" value="HisKA"/>
    <property type="match status" value="1"/>
</dbReference>
<evidence type="ECO:0000256" key="12">
    <source>
        <dbReference type="SAM" id="Phobius"/>
    </source>
</evidence>
<dbReference type="Gene3D" id="3.30.450.20">
    <property type="entry name" value="PAS domain"/>
    <property type="match status" value="2"/>
</dbReference>
<dbReference type="InterPro" id="IPR003660">
    <property type="entry name" value="HAMP_dom"/>
</dbReference>
<keyword evidence="10" id="KW-0902">Two-component regulatory system</keyword>
<dbReference type="EC" id="2.7.13.3" evidence="3"/>
<dbReference type="InterPro" id="IPR005467">
    <property type="entry name" value="His_kinase_dom"/>
</dbReference>
<name>A0A1S9N9R6_CLOBE</name>
<dbReference type="Gene3D" id="1.10.287.130">
    <property type="match status" value="1"/>
</dbReference>
<dbReference type="Proteomes" id="UP000190959">
    <property type="component" value="Unassembled WGS sequence"/>
</dbReference>
<dbReference type="SUPFAM" id="SSF103190">
    <property type="entry name" value="Sensory domain-like"/>
    <property type="match status" value="1"/>
</dbReference>
<dbReference type="Gene3D" id="3.30.565.10">
    <property type="entry name" value="Histidine kinase-like ATPase, C-terminal domain"/>
    <property type="match status" value="1"/>
</dbReference>
<dbReference type="SUPFAM" id="SSF55874">
    <property type="entry name" value="ATPase domain of HSP90 chaperone/DNA topoisomerase II/histidine kinase"/>
    <property type="match status" value="1"/>
</dbReference>
<dbReference type="FunFam" id="3.30.565.10:FF:000006">
    <property type="entry name" value="Sensor histidine kinase WalK"/>
    <property type="match status" value="1"/>
</dbReference>
<dbReference type="SMART" id="SM00304">
    <property type="entry name" value="HAMP"/>
    <property type="match status" value="1"/>
</dbReference>
<evidence type="ECO:0000256" key="8">
    <source>
        <dbReference type="ARBA" id="ARBA00022777"/>
    </source>
</evidence>
<feature type="domain" description="HAMP" evidence="14">
    <location>
        <begin position="201"/>
        <end position="253"/>
    </location>
</feature>
<sequence>MFKFKKNITFKLTIGFLGIVVVSTLLIGIISLNVFKNNIYEIKKNNMKKHALAISKTIEPYILDTSNSKELMDTINLLNAVDNAKVWVVNSDNHVITESDSNSGIINYINDNEVKETYKDFKEKVLNGREEYEELYNPYYDEYMMTVGVPIKNNNTVIGAVILNSSIADISDSMDRFFIYLIFTLLGEIVLVGFIGYYFSKNISKPIRKINESALELARGHYGIKTNIYQKDEIGELSSSFDLLSLKLEYTIGKLFEEKNKLSNVITSMKEGILALDRNFEIININEAAIKLLAIKGIEYDTEILEILEGLNIKLEFNSSIYNNQTKTIIKKHENKVLDFSISPIKNSLDEIIGGVILIQDISEKEKLEQMRKDFISNVSHEFRTPLTVIKGNLEAIVDKMIKPEDTLDTCISLIKETNRLERMVKDLLNLSKLESGKLDMEFNELDVNMLINDTIRSLRPLIKGKNINLELLLEEGIPPLLSDYDKLKQLLIIFLDNGIKFSKNNGTLKVSTHKDNKKIYITIKDYGIGIPKEEIQYLGEKFFKADRARSLKGEGTGLGLSIAKRLVKVLNGDYFIESELGKGTKITISFLIEEEKGRR</sequence>
<protein>
    <recommendedName>
        <fullName evidence="3">histidine kinase</fullName>
        <ecNumber evidence="3">2.7.13.3</ecNumber>
    </recommendedName>
</protein>
<comment type="catalytic activity">
    <reaction evidence="1">
        <text>ATP + protein L-histidine = ADP + protein N-phospho-L-histidine.</text>
        <dbReference type="EC" id="2.7.13.3"/>
    </reaction>
</comment>
<dbReference type="GO" id="GO:0005886">
    <property type="term" value="C:plasma membrane"/>
    <property type="evidence" value="ECO:0007669"/>
    <property type="project" value="UniProtKB-SubCell"/>
</dbReference>